<reference evidence="1" key="6">
    <citation type="submission" date="2002-04" db="EMBL/GenBank/DDBJ databases">
        <authorList>
            <person name="Adachi J."/>
            <person name="Aizawa K."/>
            <person name="Akimura T."/>
            <person name="Arakawa T."/>
            <person name="Bono H."/>
            <person name="Carninci P."/>
            <person name="Fukuda S."/>
            <person name="Furuno M."/>
            <person name="Hanagaki T."/>
            <person name="Hara A."/>
            <person name="Hashizume W."/>
            <person name="Hayashida K."/>
            <person name="Hayatsu N."/>
            <person name="Hiramoto K."/>
            <person name="Hiraoka T."/>
            <person name="Hirozane T."/>
            <person name="Hori F."/>
            <person name="Imotani K."/>
            <person name="Ishii Y."/>
            <person name="Itoh M."/>
            <person name="Kagawa I."/>
            <person name="Kasukawa T."/>
            <person name="Katoh H."/>
            <person name="Kawai J."/>
            <person name="Kojima Y."/>
            <person name="Kondo S."/>
            <person name="Konno H."/>
            <person name="Kouda M."/>
            <person name="Koya S."/>
            <person name="Kurihara C."/>
            <person name="Matsuyama T."/>
            <person name="Miyazaki A."/>
            <person name="Murata M."/>
            <person name="Nakamura M."/>
            <person name="Nishi K."/>
            <person name="Nomura K."/>
            <person name="Numazaki R."/>
            <person name="Ohno M."/>
            <person name="Ohsato N."/>
            <person name="Okazaki Y."/>
            <person name="Saito R."/>
            <person name="Saitoh H."/>
            <person name="Sakai C."/>
            <person name="Sakai K."/>
            <person name="Sakazume N."/>
            <person name="Sano H."/>
            <person name="Sasaki D."/>
            <person name="Shibata K."/>
            <person name="Shinagawa A."/>
            <person name="Shiraki T."/>
            <person name="Sogabe Y."/>
            <person name="Tagami M."/>
            <person name="Tagawa A."/>
            <person name="Takahashi F."/>
            <person name="Takaku-Akahira S."/>
            <person name="Takeda Y."/>
            <person name="Tanaka T."/>
            <person name="Tomaru A."/>
            <person name="Toya T."/>
            <person name="Yasunishi A."/>
            <person name="Muramatsu M."/>
            <person name="Hayashizaki Y."/>
        </authorList>
    </citation>
    <scope>NUCLEOTIDE SEQUENCE</scope>
    <source>
        <strain evidence="1">C57BL/6J</strain>
        <tissue evidence="1">Head</tissue>
    </source>
</reference>
<dbReference type="EMBL" id="AK086254">
    <property type="protein sequence ID" value="BAC39637.1"/>
    <property type="molecule type" value="mRNA"/>
</dbReference>
<reference evidence="1" key="8">
    <citation type="journal article" date="2005" name="Science">
        <title>Antisense Transcription in the Mammalian Transcriptome.</title>
        <authorList>
            <consortium name="RIKEN Genome Exploration Research Group and Genome Science Group (Genome Network Project Core Group) and the FANTOM Consortium"/>
        </authorList>
    </citation>
    <scope>NUCLEOTIDE SEQUENCE</scope>
    <source>
        <strain evidence="1">C57BL/6J</strain>
        <tissue evidence="1">Head</tissue>
    </source>
</reference>
<name>Q8C3D1_MOUSE</name>
<reference evidence="1" key="1">
    <citation type="journal article" date="1999" name="Methods Enzymol.">
        <title>High-efficiency full-length cDNA cloning.</title>
        <authorList>
            <person name="Carninci P."/>
            <person name="Hayashizaki Y."/>
        </authorList>
    </citation>
    <scope>NUCLEOTIDE SEQUENCE</scope>
    <source>
        <strain evidence="1">C57BL/6J</strain>
        <tissue evidence="1">Head</tissue>
    </source>
</reference>
<dbReference type="AlphaFoldDB" id="Q8C3D1"/>
<reference evidence="1" key="2">
    <citation type="journal article" date="2000" name="Genome Res.">
        <title>Normalization and subtraction of cap-trapper-selected cDNAs to prepare full-length cDNA libraries for rapid discovery of new genes.</title>
        <authorList>
            <person name="Carninci P."/>
            <person name="Shibata Y."/>
            <person name="Hayatsu N."/>
            <person name="Sugahara Y."/>
            <person name="Shibata K."/>
            <person name="Itoh M."/>
            <person name="Konno H."/>
            <person name="Okazaki Y."/>
            <person name="Muramatsu M."/>
            <person name="Hayashizaki Y."/>
        </authorList>
    </citation>
    <scope>NUCLEOTIDE SEQUENCE</scope>
    <source>
        <strain evidence="1">C57BL/6J</strain>
        <tissue evidence="1">Head</tissue>
    </source>
</reference>
<reference evidence="1" key="3">
    <citation type="journal article" date="2000" name="Genome Res.">
        <title>RIKEN integrated sequence analysis (RISA) system--384-format sequencing pipeline with 384 multicapillary sequencer.</title>
        <authorList>
            <person name="Shibata K."/>
            <person name="Itoh M."/>
            <person name="Aizawa K."/>
            <person name="Nagaoka S."/>
            <person name="Sasaki N."/>
            <person name="Carninci P."/>
            <person name="Konno H."/>
            <person name="Akiyama J."/>
            <person name="Nishi K."/>
            <person name="Kitsunai T."/>
            <person name="Tashiro H."/>
            <person name="Itoh M."/>
            <person name="Sumi N."/>
            <person name="Ishii Y."/>
            <person name="Nakamura S."/>
            <person name="Hazama M."/>
            <person name="Nishine T."/>
            <person name="Harada A."/>
            <person name="Yamamoto R."/>
            <person name="Matsumoto H."/>
            <person name="Sakaguchi S."/>
            <person name="Ikegami T."/>
            <person name="Kashiwagi K."/>
            <person name="Fujiwake S."/>
            <person name="Inoue K."/>
            <person name="Togawa Y."/>
            <person name="Izawa M."/>
            <person name="Ohara E."/>
            <person name="Watahiki M."/>
            <person name="Yoneda Y."/>
            <person name="Ishikawa T."/>
            <person name="Ozawa K."/>
            <person name="Tanaka T."/>
            <person name="Matsuura S."/>
            <person name="Kawai J."/>
            <person name="Okazaki Y."/>
            <person name="Muramatsu M."/>
            <person name="Inoue Y."/>
            <person name="Kira A."/>
            <person name="Hayashizaki Y."/>
        </authorList>
    </citation>
    <scope>NUCLEOTIDE SEQUENCE</scope>
    <source>
        <strain evidence="1">C57BL/6J</strain>
        <tissue evidence="1">Head</tissue>
    </source>
</reference>
<reference evidence="1" key="4">
    <citation type="journal article" date="2001" name="Nature">
        <title>Functional annotation of a full-length mouse cDNA collection.</title>
        <authorList>
            <consortium name="The RIKEN Genome Exploration Research Group Phase II Team and the FANTOM Consortium"/>
        </authorList>
    </citation>
    <scope>NUCLEOTIDE SEQUENCE</scope>
    <source>
        <strain evidence="1">C57BL/6J</strain>
        <tissue evidence="1">Head</tissue>
    </source>
</reference>
<protein>
    <submittedName>
        <fullName evidence="1">Uncharacterized protein</fullName>
    </submittedName>
</protein>
<sequence>MGTPEGATKSHLGAVATNSSTGLCVPSVSLSTSLSCLSGSLGEVCEVCSPDKRCPSHRQGPAAGSPFLPCSSLECVSVFSVVSTHCSVVLLATLETTEVQQVA</sequence>
<organism evidence="1">
    <name type="scientific">Mus musculus</name>
    <name type="common">Mouse</name>
    <dbReference type="NCBI Taxonomy" id="10090"/>
    <lineage>
        <taxon>Eukaryota</taxon>
        <taxon>Metazoa</taxon>
        <taxon>Chordata</taxon>
        <taxon>Craniata</taxon>
        <taxon>Vertebrata</taxon>
        <taxon>Euteleostomi</taxon>
        <taxon>Mammalia</taxon>
        <taxon>Eutheria</taxon>
        <taxon>Euarchontoglires</taxon>
        <taxon>Glires</taxon>
        <taxon>Rodentia</taxon>
        <taxon>Myomorpha</taxon>
        <taxon>Muroidea</taxon>
        <taxon>Muridae</taxon>
        <taxon>Murinae</taxon>
        <taxon>Mus</taxon>
        <taxon>Mus</taxon>
    </lineage>
</organism>
<reference evidence="1" key="5">
    <citation type="journal article" date="2002" name="Nature">
        <title>Analysis of the mouse transcriptome based on functional annotation of 60,770 full-length cDNAs.</title>
        <authorList>
            <consortium name="The FANTOM Consortium and the RIKEN Genome Exploration Research Group Phase I and II Team"/>
        </authorList>
    </citation>
    <scope>NUCLEOTIDE SEQUENCE</scope>
    <source>
        <strain evidence="1">C57BL/6J</strain>
        <tissue evidence="1">Head</tissue>
    </source>
</reference>
<evidence type="ECO:0000313" key="1">
    <source>
        <dbReference type="EMBL" id="BAC39637.1"/>
    </source>
</evidence>
<accession>Q8C3D1</accession>
<proteinExistence type="evidence at transcript level"/>
<reference evidence="1" key="7">
    <citation type="journal article" date="2005" name="Science">
        <title>The Transcriptional Landscape of the Mammalian Genome.</title>
        <authorList>
            <consortium name="The FANTOM Consortium"/>
            <consortium name="Riken Genome Exploration Research Group and Genome Science Group (Genome Network Project Core Group)"/>
        </authorList>
    </citation>
    <scope>NUCLEOTIDE SEQUENCE</scope>
    <source>
        <strain evidence="1">C57BL/6J</strain>
        <tissue evidence="1">Head</tissue>
    </source>
</reference>